<dbReference type="Gene3D" id="1.10.555.10">
    <property type="entry name" value="Rho GTPase activation protein"/>
    <property type="match status" value="1"/>
</dbReference>
<dbReference type="GO" id="GO:0051056">
    <property type="term" value="P:regulation of small GTPase mediated signal transduction"/>
    <property type="evidence" value="ECO:0007669"/>
    <property type="project" value="UniProtKB-ARBA"/>
</dbReference>
<reference evidence="5" key="2">
    <citation type="submission" date="2025-09" db="UniProtKB">
        <authorList>
            <consortium name="Ensembl"/>
        </authorList>
    </citation>
    <scope>IDENTIFICATION</scope>
</reference>
<dbReference type="SMART" id="SM00233">
    <property type="entry name" value="PH"/>
    <property type="match status" value="1"/>
</dbReference>
<evidence type="ECO:0000259" key="3">
    <source>
        <dbReference type="PROSITE" id="PS50003"/>
    </source>
</evidence>
<reference evidence="5" key="1">
    <citation type="submission" date="2025-08" db="UniProtKB">
        <authorList>
            <consortium name="Ensembl"/>
        </authorList>
    </citation>
    <scope>IDENTIFICATION</scope>
</reference>
<name>A0A8C4WU77_EPTBU</name>
<dbReference type="PROSITE" id="PS50238">
    <property type="entry name" value="RHOGAP"/>
    <property type="match status" value="1"/>
</dbReference>
<dbReference type="InterPro" id="IPR000198">
    <property type="entry name" value="RhoGAP_dom"/>
</dbReference>
<organism evidence="5 6">
    <name type="scientific">Eptatretus burgeri</name>
    <name type="common">Inshore hagfish</name>
    <dbReference type="NCBI Taxonomy" id="7764"/>
    <lineage>
        <taxon>Eukaryota</taxon>
        <taxon>Metazoa</taxon>
        <taxon>Chordata</taxon>
        <taxon>Craniata</taxon>
        <taxon>Vertebrata</taxon>
        <taxon>Cyclostomata</taxon>
        <taxon>Myxini</taxon>
        <taxon>Myxiniformes</taxon>
        <taxon>Myxinidae</taxon>
        <taxon>Eptatretinae</taxon>
        <taxon>Eptatretus</taxon>
    </lineage>
</organism>
<feature type="domain" description="Rho-GAP" evidence="4">
    <location>
        <begin position="134"/>
        <end position="328"/>
    </location>
</feature>
<keyword evidence="1" id="KW-0343">GTPase activation</keyword>
<dbReference type="Pfam" id="PF00169">
    <property type="entry name" value="PH"/>
    <property type="match status" value="1"/>
</dbReference>
<evidence type="ECO:0000313" key="6">
    <source>
        <dbReference type="Proteomes" id="UP000694388"/>
    </source>
</evidence>
<keyword evidence="6" id="KW-1185">Reference proteome</keyword>
<feature type="region of interest" description="Disordered" evidence="2">
    <location>
        <begin position="359"/>
        <end position="429"/>
    </location>
</feature>
<sequence length="507" mass="56679">MLCIGQSPLILPYFFTARSFSLMGDLGTMMPRSTQSHSTGEAMTHQGWLKKQGSGFVKAWQLRWFVLRRLMLYYYKDENESKEQVSITSNPCRKLIKYSSERTTTSQDSYLLLANSQSELDTWVRVLPTGVFGRHLEETMANSSASGAAHVPELVVQCVDFIRCHGLEEEGLFRLPGQATLVRELQEQCDYGDLPRLDSSTDVHTVTSLLKLYLRELPEPLVPFHDYQTFLSCATLLEKDKEKGMKELTSLVTRLPSDSFFLLKYICSFLDEVQSHSSVNKMSAHNLATVFGPNILRPNAQDPVAIMEGATMVQHLMMILIIYHGELFQHSPVNTCSSASRQNGIIPGSRGSTVSWDIGEASNRDSTATATAEKLEEQRRFSESEKATLSPRERNLATRKCSSLHLSSSDKMGMEHPRGKLLAPSNQSKHKCITGGRELAVGMGSGVHRQSMYDNVPGCGKMLESPAESGTELQVSDEGPTTKVMDLVWLQKEMTKQKTEYELQIQG</sequence>
<proteinExistence type="predicted"/>
<dbReference type="Ensembl" id="ENSEBUT00000011851.1">
    <property type="protein sequence ID" value="ENSEBUP00000011285.1"/>
    <property type="gene ID" value="ENSEBUG00000007231.1"/>
</dbReference>
<dbReference type="InterPro" id="IPR051025">
    <property type="entry name" value="RhoGAP"/>
</dbReference>
<evidence type="ECO:0000256" key="2">
    <source>
        <dbReference type="SAM" id="MobiDB-lite"/>
    </source>
</evidence>
<accession>A0A8C4WU77</accession>
<dbReference type="Pfam" id="PF00620">
    <property type="entry name" value="RhoGAP"/>
    <property type="match status" value="1"/>
</dbReference>
<feature type="domain" description="PH" evidence="3">
    <location>
        <begin position="42"/>
        <end position="132"/>
    </location>
</feature>
<evidence type="ECO:0000256" key="1">
    <source>
        <dbReference type="ARBA" id="ARBA00022468"/>
    </source>
</evidence>
<dbReference type="InterPro" id="IPR001849">
    <property type="entry name" value="PH_domain"/>
</dbReference>
<feature type="compositionally biased region" description="Polar residues" evidence="2">
    <location>
        <begin position="400"/>
        <end position="410"/>
    </location>
</feature>
<dbReference type="InterPro" id="IPR008936">
    <property type="entry name" value="Rho_GTPase_activation_prot"/>
</dbReference>
<evidence type="ECO:0000259" key="4">
    <source>
        <dbReference type="PROSITE" id="PS50238"/>
    </source>
</evidence>
<dbReference type="AlphaFoldDB" id="A0A8C4WU77"/>
<dbReference type="SUPFAM" id="SSF50729">
    <property type="entry name" value="PH domain-like"/>
    <property type="match status" value="1"/>
</dbReference>
<dbReference type="SUPFAM" id="SSF48350">
    <property type="entry name" value="GTPase activation domain, GAP"/>
    <property type="match status" value="1"/>
</dbReference>
<dbReference type="GO" id="GO:0007165">
    <property type="term" value="P:signal transduction"/>
    <property type="evidence" value="ECO:0007669"/>
    <property type="project" value="InterPro"/>
</dbReference>
<evidence type="ECO:0000313" key="5">
    <source>
        <dbReference type="Ensembl" id="ENSEBUP00000011285.1"/>
    </source>
</evidence>
<dbReference type="PANTHER" id="PTHR15228:SF24">
    <property type="entry name" value="RHO-GAP DOMAIN-CONTAINING PROTEIN"/>
    <property type="match status" value="1"/>
</dbReference>
<dbReference type="GO" id="GO:0005096">
    <property type="term" value="F:GTPase activator activity"/>
    <property type="evidence" value="ECO:0007669"/>
    <property type="project" value="UniProtKB-KW"/>
</dbReference>
<dbReference type="PANTHER" id="PTHR15228">
    <property type="entry name" value="SPERMATHECAL PHYSIOLOGY VARIANT"/>
    <property type="match status" value="1"/>
</dbReference>
<feature type="compositionally biased region" description="Basic and acidic residues" evidence="2">
    <location>
        <begin position="373"/>
        <end position="396"/>
    </location>
</feature>
<dbReference type="Gene3D" id="2.30.29.30">
    <property type="entry name" value="Pleckstrin-homology domain (PH domain)/Phosphotyrosine-binding domain (PTB)"/>
    <property type="match status" value="1"/>
</dbReference>
<dbReference type="Proteomes" id="UP000694388">
    <property type="component" value="Unplaced"/>
</dbReference>
<dbReference type="PROSITE" id="PS50003">
    <property type="entry name" value="PH_DOMAIN"/>
    <property type="match status" value="1"/>
</dbReference>
<protein>
    <submittedName>
        <fullName evidence="5">Si:ch211-247j9.1</fullName>
    </submittedName>
</protein>
<dbReference type="SMART" id="SM00324">
    <property type="entry name" value="RhoGAP"/>
    <property type="match status" value="1"/>
</dbReference>
<dbReference type="InterPro" id="IPR011993">
    <property type="entry name" value="PH-like_dom_sf"/>
</dbReference>
<dbReference type="GeneTree" id="ENSGT00950000183015"/>